<evidence type="ECO:0000313" key="4">
    <source>
        <dbReference type="Proteomes" id="UP000015103"/>
    </source>
</evidence>
<dbReference type="HOGENOM" id="CLU_041353_0_0_1"/>
<dbReference type="AlphaFoldDB" id="T1HX36"/>
<organism evidence="3 4">
    <name type="scientific">Rhodnius prolixus</name>
    <name type="common">Triatomid bug</name>
    <dbReference type="NCBI Taxonomy" id="13249"/>
    <lineage>
        <taxon>Eukaryota</taxon>
        <taxon>Metazoa</taxon>
        <taxon>Ecdysozoa</taxon>
        <taxon>Arthropoda</taxon>
        <taxon>Hexapoda</taxon>
        <taxon>Insecta</taxon>
        <taxon>Pterygota</taxon>
        <taxon>Neoptera</taxon>
        <taxon>Paraneoptera</taxon>
        <taxon>Hemiptera</taxon>
        <taxon>Heteroptera</taxon>
        <taxon>Panheteroptera</taxon>
        <taxon>Cimicomorpha</taxon>
        <taxon>Reduviidae</taxon>
        <taxon>Triatominae</taxon>
        <taxon>Rhodnius</taxon>
    </lineage>
</organism>
<protein>
    <submittedName>
        <fullName evidence="3">Ankyrin repeat and SOCS box protein 17</fullName>
    </submittedName>
</protein>
<reference evidence="3" key="1">
    <citation type="submission" date="2015-05" db="UniProtKB">
        <authorList>
            <consortium name="EnsemblMetazoa"/>
        </authorList>
    </citation>
    <scope>IDENTIFICATION</scope>
</reference>
<dbReference type="InterPro" id="IPR039147">
    <property type="entry name" value="ASB17"/>
</dbReference>
<evidence type="ECO:0000256" key="2">
    <source>
        <dbReference type="ARBA" id="ARBA00023043"/>
    </source>
</evidence>
<dbReference type="EMBL" id="ACPB03015177">
    <property type="status" value="NOT_ANNOTATED_CDS"/>
    <property type="molecule type" value="Genomic_DNA"/>
</dbReference>
<sequence>MDTIMKCYFENVFTELDRSFLFAKYKRRELVDYLSNVITGCSNAEGNPKEVCQTAVKCALDFHASTKGNNGQICLMGKYHNVLYVAAKLAFDWQVNDSKLIGELLNAIYACERTFDRLITGALFGPKASGVISGWKSDFNTKEENIKAVEYFLDHANRAKCEYKIKGVPTRLVDIPVESYARSSPVAVSVQLSCPEILLVLLKFGAKVYVENAPCAIEVLVRMLGERTDNLNKELMQCSRLIMRTVANIPSPIDVENNVYLPGYRLLPNRRTVSSPELKHLCRLVIRDCLLSNFQLPHGINTLPLPDELK</sequence>
<dbReference type="InterPro" id="IPR036036">
    <property type="entry name" value="SOCS_box-like_dom_sf"/>
</dbReference>
<dbReference type="GO" id="GO:0035556">
    <property type="term" value="P:intracellular signal transduction"/>
    <property type="evidence" value="ECO:0007669"/>
    <property type="project" value="InterPro"/>
</dbReference>
<keyword evidence="2" id="KW-0040">ANK repeat</keyword>
<dbReference type="VEuPathDB" id="VectorBase:RPRC008606"/>
<name>T1HX36_RHOPR</name>
<proteinExistence type="predicted"/>
<evidence type="ECO:0000313" key="3">
    <source>
        <dbReference type="EnsemblMetazoa" id="RPRC008606-PA"/>
    </source>
</evidence>
<dbReference type="PANTHER" id="PTHR20966">
    <property type="entry name" value="ANKYRIN REPEAT AND SOCS BOX PROTEIN 17"/>
    <property type="match status" value="1"/>
</dbReference>
<dbReference type="OMA" id="THFLSGW"/>
<dbReference type="EnsemblMetazoa" id="RPRC008606-RA">
    <property type="protein sequence ID" value="RPRC008606-PA"/>
    <property type="gene ID" value="RPRC008606"/>
</dbReference>
<keyword evidence="1" id="KW-0833">Ubl conjugation pathway</keyword>
<accession>T1HX36</accession>
<dbReference type="eggNOG" id="ENOG502RXNX">
    <property type="taxonomic scope" value="Eukaryota"/>
</dbReference>
<dbReference type="FunCoup" id="T1HX36">
    <property type="interactions" value="1"/>
</dbReference>
<keyword evidence="4" id="KW-1185">Reference proteome</keyword>
<dbReference type="Gene3D" id="1.10.750.20">
    <property type="entry name" value="SOCS box"/>
    <property type="match status" value="1"/>
</dbReference>
<dbReference type="Proteomes" id="UP000015103">
    <property type="component" value="Unassembled WGS sequence"/>
</dbReference>
<dbReference type="CDD" id="cd03716">
    <property type="entry name" value="SOCS_ASB_like"/>
    <property type="match status" value="1"/>
</dbReference>
<dbReference type="InterPro" id="IPR001496">
    <property type="entry name" value="SOCS_box"/>
</dbReference>
<dbReference type="InParanoid" id="T1HX36"/>
<evidence type="ECO:0000256" key="1">
    <source>
        <dbReference type="ARBA" id="ARBA00022786"/>
    </source>
</evidence>
<dbReference type="SUPFAM" id="SSF158235">
    <property type="entry name" value="SOCS box-like"/>
    <property type="match status" value="1"/>
</dbReference>
<dbReference type="PANTHER" id="PTHR20966:SF2">
    <property type="entry name" value="ANKYRIN REPEAT AND SOCS BOX PROTEIN 17"/>
    <property type="match status" value="1"/>
</dbReference>
<dbReference type="PROSITE" id="PS50225">
    <property type="entry name" value="SOCS"/>
    <property type="match status" value="1"/>
</dbReference>
<dbReference type="Pfam" id="PF07525">
    <property type="entry name" value="SOCS_box"/>
    <property type="match status" value="1"/>
</dbReference>